<dbReference type="SMART" id="SM00382">
    <property type="entry name" value="AAA"/>
    <property type="match status" value="1"/>
</dbReference>
<dbReference type="Proteomes" id="UP001408594">
    <property type="component" value="Unassembled WGS sequence"/>
</dbReference>
<dbReference type="PROSITE" id="PS50893">
    <property type="entry name" value="ABC_TRANSPORTER_2"/>
    <property type="match status" value="1"/>
</dbReference>
<evidence type="ECO:0000256" key="3">
    <source>
        <dbReference type="ARBA" id="ARBA00022505"/>
    </source>
</evidence>
<sequence length="376" mass="41216">MNISLPLPRECSHAAQGAGVESGLSVGLLRTAVNPETPWQFELPKTGIFGLTGPSGGGKSTLLEALSGHRCCSGIVKFSGTVWQDGKKKIPSYKRNLTLGFQDARLFNGQTVSANLALAHRFSRRPLSTDNRQQLTDAFEISDLLAKPVETLSGGESQRVALVRQLFSNAAVQFFDEPLSAVDRPRVLRRLIPVLKAFWSQNPSLVLWVSHDLDEIQLLSGKCLYMEAGKLDGPDSTTEKVQNLHSAGFVQGVSCRLQARVISCEHGILTLALGQHRLYADRFITSYKPEDDATFLINSGEVSLSIERPGLSSILNCLPVKLLGMVPITEGRVRLRISVAEQEFCCDISRLSQQRLNLRIGDHYYAQFKAGSLVGL</sequence>
<dbReference type="Gene3D" id="3.40.50.300">
    <property type="entry name" value="P-loop containing nucleotide triphosphate hydrolases"/>
    <property type="match status" value="1"/>
</dbReference>
<dbReference type="RefSeq" id="WP_345547982.1">
    <property type="nucleotide sequence ID" value="NZ_BAABRT010000001.1"/>
</dbReference>
<keyword evidence="3 8" id="KW-0500">Molybdenum</keyword>
<accession>A0ABP9WN77</accession>
<dbReference type="InterPro" id="IPR050334">
    <property type="entry name" value="Molybdenum_import_ModC"/>
</dbReference>
<keyword evidence="1" id="KW-0813">Transport</keyword>
<dbReference type="PANTHER" id="PTHR43514">
    <property type="entry name" value="ABC TRANSPORTER I FAMILY MEMBER 10"/>
    <property type="match status" value="1"/>
</dbReference>
<keyword evidence="2" id="KW-1003">Cell membrane</keyword>
<dbReference type="InterPro" id="IPR008995">
    <property type="entry name" value="Mo/tungstate-bd_C_term_dom"/>
</dbReference>
<dbReference type="PROSITE" id="PS51866">
    <property type="entry name" value="MOP"/>
    <property type="match status" value="1"/>
</dbReference>
<dbReference type="SUPFAM" id="SSF50331">
    <property type="entry name" value="MOP-like"/>
    <property type="match status" value="1"/>
</dbReference>
<dbReference type="InterPro" id="IPR003439">
    <property type="entry name" value="ABC_transporter-like_ATP-bd"/>
</dbReference>
<evidence type="ECO:0000259" key="9">
    <source>
        <dbReference type="PROSITE" id="PS50893"/>
    </source>
</evidence>
<dbReference type="InterPro" id="IPR017871">
    <property type="entry name" value="ABC_transporter-like_CS"/>
</dbReference>
<evidence type="ECO:0000256" key="2">
    <source>
        <dbReference type="ARBA" id="ARBA00022475"/>
    </source>
</evidence>
<dbReference type="SUPFAM" id="SSF52540">
    <property type="entry name" value="P-loop containing nucleoside triphosphate hydrolases"/>
    <property type="match status" value="1"/>
</dbReference>
<evidence type="ECO:0000256" key="6">
    <source>
        <dbReference type="ARBA" id="ARBA00022967"/>
    </source>
</evidence>
<evidence type="ECO:0000256" key="4">
    <source>
        <dbReference type="ARBA" id="ARBA00022741"/>
    </source>
</evidence>
<dbReference type="PROSITE" id="PS00211">
    <property type="entry name" value="ABC_TRANSPORTER_1"/>
    <property type="match status" value="1"/>
</dbReference>
<dbReference type="InterPro" id="IPR005116">
    <property type="entry name" value="Transp-assoc_OB_typ1"/>
</dbReference>
<evidence type="ECO:0000256" key="1">
    <source>
        <dbReference type="ARBA" id="ARBA00022448"/>
    </source>
</evidence>
<protein>
    <submittedName>
        <fullName evidence="11">Vitamin B12 import ATP-binding protein BtuD</fullName>
    </submittedName>
</protein>
<dbReference type="EMBL" id="BAABRT010000001">
    <property type="protein sequence ID" value="GAA5523660.1"/>
    <property type="molecule type" value="Genomic_DNA"/>
</dbReference>
<dbReference type="PANTHER" id="PTHR43514:SF4">
    <property type="entry name" value="ABC TRANSPORTER I FAMILY MEMBER 10"/>
    <property type="match status" value="1"/>
</dbReference>
<dbReference type="Pfam" id="PF03459">
    <property type="entry name" value="TOBE"/>
    <property type="match status" value="1"/>
</dbReference>
<keyword evidence="5 11" id="KW-0067">ATP-binding</keyword>
<dbReference type="Pfam" id="PF00005">
    <property type="entry name" value="ABC_tran"/>
    <property type="match status" value="1"/>
</dbReference>
<keyword evidence="7" id="KW-0472">Membrane</keyword>
<keyword evidence="4" id="KW-0547">Nucleotide-binding</keyword>
<evidence type="ECO:0000256" key="8">
    <source>
        <dbReference type="PROSITE-ProRule" id="PRU01213"/>
    </source>
</evidence>
<feature type="domain" description="ABC transporter" evidence="9">
    <location>
        <begin position="18"/>
        <end position="253"/>
    </location>
</feature>
<evidence type="ECO:0000313" key="12">
    <source>
        <dbReference type="Proteomes" id="UP001408594"/>
    </source>
</evidence>
<dbReference type="InterPro" id="IPR004606">
    <property type="entry name" value="Mop_domain"/>
</dbReference>
<evidence type="ECO:0000256" key="7">
    <source>
        <dbReference type="ARBA" id="ARBA00023136"/>
    </source>
</evidence>
<evidence type="ECO:0000259" key="10">
    <source>
        <dbReference type="PROSITE" id="PS51866"/>
    </source>
</evidence>
<evidence type="ECO:0000313" key="11">
    <source>
        <dbReference type="EMBL" id="GAA5523660.1"/>
    </source>
</evidence>
<keyword evidence="12" id="KW-1185">Reference proteome</keyword>
<dbReference type="InterPro" id="IPR027417">
    <property type="entry name" value="P-loop_NTPase"/>
</dbReference>
<gene>
    <name evidence="11" type="primary">btuD_2</name>
    <name evidence="11" type="ORF">Maes01_00209</name>
</gene>
<feature type="domain" description="Mop" evidence="10">
    <location>
        <begin position="311"/>
        <end position="376"/>
    </location>
</feature>
<reference evidence="11 12" key="1">
    <citation type="submission" date="2024-02" db="EMBL/GenBank/DDBJ databases">
        <title>Microbulbifer aestuariivivens NBRC 112533.</title>
        <authorList>
            <person name="Ichikawa N."/>
            <person name="Katano-Makiyama Y."/>
            <person name="Hidaka K."/>
        </authorList>
    </citation>
    <scope>NUCLEOTIDE SEQUENCE [LARGE SCALE GENOMIC DNA]</scope>
    <source>
        <strain evidence="11 12">NBRC 112533</strain>
    </source>
</reference>
<keyword evidence="6" id="KW-1278">Translocase</keyword>
<dbReference type="GO" id="GO:0005524">
    <property type="term" value="F:ATP binding"/>
    <property type="evidence" value="ECO:0007669"/>
    <property type="project" value="UniProtKB-KW"/>
</dbReference>
<name>A0ABP9WN77_9GAMM</name>
<dbReference type="InterPro" id="IPR003593">
    <property type="entry name" value="AAA+_ATPase"/>
</dbReference>
<evidence type="ECO:0000256" key="5">
    <source>
        <dbReference type="ARBA" id="ARBA00022840"/>
    </source>
</evidence>
<dbReference type="Gene3D" id="2.40.50.100">
    <property type="match status" value="1"/>
</dbReference>
<proteinExistence type="predicted"/>
<organism evidence="11 12">
    <name type="scientific">Microbulbifer aestuariivivens</name>
    <dbReference type="NCBI Taxonomy" id="1908308"/>
    <lineage>
        <taxon>Bacteria</taxon>
        <taxon>Pseudomonadati</taxon>
        <taxon>Pseudomonadota</taxon>
        <taxon>Gammaproteobacteria</taxon>
        <taxon>Cellvibrionales</taxon>
        <taxon>Microbulbiferaceae</taxon>
        <taxon>Microbulbifer</taxon>
    </lineage>
</organism>
<comment type="caution">
    <text evidence="11">The sequence shown here is derived from an EMBL/GenBank/DDBJ whole genome shotgun (WGS) entry which is preliminary data.</text>
</comment>